<organism evidence="2 3">
    <name type="scientific">Aspergillus sclerotioniger CBS 115572</name>
    <dbReference type="NCBI Taxonomy" id="1450535"/>
    <lineage>
        <taxon>Eukaryota</taxon>
        <taxon>Fungi</taxon>
        <taxon>Dikarya</taxon>
        <taxon>Ascomycota</taxon>
        <taxon>Pezizomycotina</taxon>
        <taxon>Eurotiomycetes</taxon>
        <taxon>Eurotiomycetidae</taxon>
        <taxon>Eurotiales</taxon>
        <taxon>Aspergillaceae</taxon>
        <taxon>Aspergillus</taxon>
        <taxon>Aspergillus subgen. Circumdati</taxon>
    </lineage>
</organism>
<dbReference type="SUPFAM" id="SSF50998">
    <property type="entry name" value="Quinoprotein alcohol dehydrogenase-like"/>
    <property type="match status" value="1"/>
</dbReference>
<accession>A0A317XAF6</accession>
<dbReference type="AlphaFoldDB" id="A0A317XAF6"/>
<dbReference type="InterPro" id="IPR011047">
    <property type="entry name" value="Quinoprotein_ADH-like_sf"/>
</dbReference>
<dbReference type="RefSeq" id="XP_025472146.1">
    <property type="nucleotide sequence ID" value="XM_025615423.1"/>
</dbReference>
<evidence type="ECO:0000313" key="3">
    <source>
        <dbReference type="Proteomes" id="UP000246702"/>
    </source>
</evidence>
<dbReference type="InterPro" id="IPR015943">
    <property type="entry name" value="WD40/YVTN_repeat-like_dom_sf"/>
</dbReference>
<feature type="domain" description="Anaphase-promoting complex subunit 4-like WD40" evidence="1">
    <location>
        <begin position="141"/>
        <end position="196"/>
    </location>
</feature>
<name>A0A317XAF6_9EURO</name>
<dbReference type="InterPro" id="IPR024977">
    <property type="entry name" value="Apc4-like_WD40_dom"/>
</dbReference>
<dbReference type="EMBL" id="MSFK01000003">
    <property type="protein sequence ID" value="PWY95385.1"/>
    <property type="molecule type" value="Genomic_DNA"/>
</dbReference>
<dbReference type="OrthoDB" id="194358at2759"/>
<evidence type="ECO:0000259" key="1">
    <source>
        <dbReference type="Pfam" id="PF12894"/>
    </source>
</evidence>
<dbReference type="GeneID" id="37117566"/>
<keyword evidence="3" id="KW-1185">Reference proteome</keyword>
<evidence type="ECO:0000313" key="2">
    <source>
        <dbReference type="EMBL" id="PWY95385.1"/>
    </source>
</evidence>
<dbReference type="Gene3D" id="2.130.10.10">
    <property type="entry name" value="YVTN repeat-like/Quinoprotein amine dehydrogenase"/>
    <property type="match status" value="1"/>
</dbReference>
<proteinExistence type="predicted"/>
<dbReference type="Proteomes" id="UP000246702">
    <property type="component" value="Unassembled WGS sequence"/>
</dbReference>
<dbReference type="Pfam" id="PF12894">
    <property type="entry name" value="ANAPC4_WD40"/>
    <property type="match status" value="1"/>
</dbReference>
<reference evidence="2 3" key="1">
    <citation type="submission" date="2016-12" db="EMBL/GenBank/DDBJ databases">
        <title>The genomes of Aspergillus section Nigri reveals drivers in fungal speciation.</title>
        <authorList>
            <consortium name="DOE Joint Genome Institute"/>
            <person name="Vesth T.C."/>
            <person name="Nybo J."/>
            <person name="Theobald S."/>
            <person name="Brandl J."/>
            <person name="Frisvad J.C."/>
            <person name="Nielsen K.F."/>
            <person name="Lyhne E.K."/>
            <person name="Kogle M.E."/>
            <person name="Kuo A."/>
            <person name="Riley R."/>
            <person name="Clum A."/>
            <person name="Nolan M."/>
            <person name="Lipzen A."/>
            <person name="Salamov A."/>
            <person name="Henrissat B."/>
            <person name="Wiebenga A."/>
            <person name="De Vries R.P."/>
            <person name="Grigoriev I.V."/>
            <person name="Mortensen U.H."/>
            <person name="Andersen M.R."/>
            <person name="Baker S.E."/>
        </authorList>
    </citation>
    <scope>NUCLEOTIDE SEQUENCE [LARGE SCALE GENOMIC DNA]</scope>
    <source>
        <strain evidence="2 3">CBS 115572</strain>
    </source>
</reference>
<protein>
    <recommendedName>
        <fullName evidence="1">Anaphase-promoting complex subunit 4-like WD40 domain-containing protein</fullName>
    </recommendedName>
</protein>
<comment type="caution">
    <text evidence="2">The sequence shown here is derived from an EMBL/GenBank/DDBJ whole genome shotgun (WGS) entry which is preliminary data.</text>
</comment>
<gene>
    <name evidence="2" type="ORF">BO94DRAFT_581716</name>
</gene>
<sequence length="219" mass="24606">MQDEAIALSFWKNDTVLYVATKANVAFILDAGTGEELDVFKFCDWEEEEIREHRYRRPPIYADFAPALGLLGLSYPHRPVSFWGLDGYEYEGQFHRSGALYPEPLIVAFAFNPNPDIQLAAVSFQDGVTFVFDPISLTIQATADTNASVLSISPDGTILAVGTGNGIIKLYDFRTMTLLKQVFLQRESIRALAFNSTGTRVFDIRGDYCNIWQPSVLFR</sequence>